<evidence type="ECO:0000313" key="8">
    <source>
        <dbReference type="Proteomes" id="UP001443914"/>
    </source>
</evidence>
<dbReference type="Proteomes" id="UP001443914">
    <property type="component" value="Unassembled WGS sequence"/>
</dbReference>
<keyword evidence="8" id="KW-1185">Reference proteome</keyword>
<evidence type="ECO:0000256" key="4">
    <source>
        <dbReference type="ARBA" id="ARBA00022989"/>
    </source>
</evidence>
<dbReference type="InterPro" id="IPR001611">
    <property type="entry name" value="Leu-rich_rpt"/>
</dbReference>
<dbReference type="PANTHER" id="PTHR48063">
    <property type="entry name" value="LRR RECEPTOR-LIKE KINASE"/>
    <property type="match status" value="1"/>
</dbReference>
<keyword evidence="5" id="KW-0472">Membrane</keyword>
<evidence type="ECO:0000256" key="3">
    <source>
        <dbReference type="ARBA" id="ARBA00022729"/>
    </source>
</evidence>
<keyword evidence="6" id="KW-0325">Glycoprotein</keyword>
<sequence>MIPDFIGHLTEIELLDISSNSLQGTIFGIGNLSKLSYLDMSFNHLNLNLDSSLNWRPPFQLRYFKVHSCVINTVFPQWLRNQTRIENLDLSYTGISRDLPRWLWNSSNLQEVHLSDNRLTGSLSKHRTCDGDNLGWLDLHNNLLTGTIPKWLGNLENVEVIDLSSNLLSGTISDGTNASSLFNFGYFFKVLDLSDNLLSGEIQFGKLLFPIT</sequence>
<evidence type="ECO:0000313" key="7">
    <source>
        <dbReference type="EMBL" id="KAK9689171.1"/>
    </source>
</evidence>
<keyword evidence="4" id="KW-1133">Transmembrane helix</keyword>
<protein>
    <submittedName>
        <fullName evidence="7">Uncharacterized protein</fullName>
    </submittedName>
</protein>
<evidence type="ECO:0000256" key="1">
    <source>
        <dbReference type="ARBA" id="ARBA00004479"/>
    </source>
</evidence>
<evidence type="ECO:0000256" key="2">
    <source>
        <dbReference type="ARBA" id="ARBA00022692"/>
    </source>
</evidence>
<dbReference type="GO" id="GO:0016020">
    <property type="term" value="C:membrane"/>
    <property type="evidence" value="ECO:0007669"/>
    <property type="project" value="UniProtKB-SubCell"/>
</dbReference>
<dbReference type="EMBL" id="JBDFQZ010000009">
    <property type="protein sequence ID" value="KAK9689171.1"/>
    <property type="molecule type" value="Genomic_DNA"/>
</dbReference>
<dbReference type="InterPro" id="IPR046956">
    <property type="entry name" value="RLP23-like"/>
</dbReference>
<organism evidence="7 8">
    <name type="scientific">Saponaria officinalis</name>
    <name type="common">Common soapwort</name>
    <name type="synonym">Lychnis saponaria</name>
    <dbReference type="NCBI Taxonomy" id="3572"/>
    <lineage>
        <taxon>Eukaryota</taxon>
        <taxon>Viridiplantae</taxon>
        <taxon>Streptophyta</taxon>
        <taxon>Embryophyta</taxon>
        <taxon>Tracheophyta</taxon>
        <taxon>Spermatophyta</taxon>
        <taxon>Magnoliopsida</taxon>
        <taxon>eudicotyledons</taxon>
        <taxon>Gunneridae</taxon>
        <taxon>Pentapetalae</taxon>
        <taxon>Caryophyllales</taxon>
        <taxon>Caryophyllaceae</taxon>
        <taxon>Caryophylleae</taxon>
        <taxon>Saponaria</taxon>
    </lineage>
</organism>
<evidence type="ECO:0000256" key="6">
    <source>
        <dbReference type="ARBA" id="ARBA00023180"/>
    </source>
</evidence>
<dbReference type="Pfam" id="PF00560">
    <property type="entry name" value="LRR_1"/>
    <property type="match status" value="2"/>
</dbReference>
<comment type="caution">
    <text evidence="7">The sequence shown here is derived from an EMBL/GenBank/DDBJ whole genome shotgun (WGS) entry which is preliminary data.</text>
</comment>
<reference evidence="7" key="1">
    <citation type="submission" date="2024-03" db="EMBL/GenBank/DDBJ databases">
        <title>WGS assembly of Saponaria officinalis var. Norfolk2.</title>
        <authorList>
            <person name="Jenkins J."/>
            <person name="Shu S."/>
            <person name="Grimwood J."/>
            <person name="Barry K."/>
            <person name="Goodstein D."/>
            <person name="Schmutz J."/>
            <person name="Leebens-Mack J."/>
            <person name="Osbourn A."/>
        </authorList>
    </citation>
    <scope>NUCLEOTIDE SEQUENCE [LARGE SCALE GENOMIC DNA]</scope>
    <source>
        <strain evidence="7">JIC</strain>
    </source>
</reference>
<name>A0AAW1IH74_SAPOF</name>
<dbReference type="AlphaFoldDB" id="A0AAW1IH74"/>
<keyword evidence="3" id="KW-0732">Signal</keyword>
<dbReference type="SUPFAM" id="SSF52058">
    <property type="entry name" value="L domain-like"/>
    <property type="match status" value="1"/>
</dbReference>
<accession>A0AAW1IH74</accession>
<gene>
    <name evidence="7" type="ORF">RND81_09G040600</name>
</gene>
<comment type="subcellular location">
    <subcellularLocation>
        <location evidence="1">Membrane</location>
        <topology evidence="1">Single-pass type I membrane protein</topology>
    </subcellularLocation>
</comment>
<evidence type="ECO:0000256" key="5">
    <source>
        <dbReference type="ARBA" id="ARBA00023136"/>
    </source>
</evidence>
<dbReference type="InterPro" id="IPR032675">
    <property type="entry name" value="LRR_dom_sf"/>
</dbReference>
<dbReference type="PANTHER" id="PTHR48063:SF112">
    <property type="entry name" value="RECEPTOR LIKE PROTEIN 30-LIKE"/>
    <property type="match status" value="1"/>
</dbReference>
<dbReference type="Gene3D" id="3.80.10.10">
    <property type="entry name" value="Ribonuclease Inhibitor"/>
    <property type="match status" value="2"/>
</dbReference>
<keyword evidence="2" id="KW-0812">Transmembrane</keyword>
<proteinExistence type="predicted"/>